<dbReference type="Gene3D" id="3.40.50.720">
    <property type="entry name" value="NAD(P)-binding Rossmann-like Domain"/>
    <property type="match status" value="1"/>
</dbReference>
<evidence type="ECO:0000313" key="13">
    <source>
        <dbReference type="Proteomes" id="UP000523007"/>
    </source>
</evidence>
<keyword evidence="4" id="KW-0285">Flavoprotein</keyword>
<evidence type="ECO:0000256" key="7">
    <source>
        <dbReference type="ARBA" id="ARBA00023002"/>
    </source>
</evidence>
<evidence type="ECO:0000256" key="8">
    <source>
        <dbReference type="ARBA" id="ARBA00047776"/>
    </source>
</evidence>
<reference evidence="12 13" key="1">
    <citation type="submission" date="2020-08" db="EMBL/GenBank/DDBJ databases">
        <title>Sequencing the genomes of 1000 actinobacteria strains.</title>
        <authorList>
            <person name="Klenk H.-P."/>
        </authorList>
    </citation>
    <scope>NUCLEOTIDE SEQUENCE [LARGE SCALE GENOMIC DNA]</scope>
    <source>
        <strain evidence="12 13">DSM 102030</strain>
    </source>
</reference>
<protein>
    <recommendedName>
        <fullName evidence="3">ferredoxin--NADP(+) reductase</fullName>
        <ecNumber evidence="3">1.18.1.2</ecNumber>
    </recommendedName>
</protein>
<feature type="binding site" evidence="10">
    <location>
        <position position="367"/>
    </location>
    <ligand>
        <name>NADP(+)</name>
        <dbReference type="ChEBI" id="CHEBI:58349"/>
    </ligand>
</feature>
<evidence type="ECO:0000256" key="5">
    <source>
        <dbReference type="ARBA" id="ARBA00022827"/>
    </source>
</evidence>
<evidence type="ECO:0000256" key="10">
    <source>
        <dbReference type="PIRSR" id="PIRSR000362-2"/>
    </source>
</evidence>
<dbReference type="Proteomes" id="UP000523007">
    <property type="component" value="Unassembled WGS sequence"/>
</dbReference>
<feature type="binding site" evidence="9">
    <location>
        <begin position="367"/>
        <end position="369"/>
    </location>
    <ligand>
        <name>FAD</name>
        <dbReference type="ChEBI" id="CHEBI:57692"/>
    </ligand>
</feature>
<dbReference type="GO" id="GO:0004324">
    <property type="term" value="F:ferredoxin-NADP+ reductase activity"/>
    <property type="evidence" value="ECO:0007669"/>
    <property type="project" value="UniProtKB-EC"/>
</dbReference>
<dbReference type="InterPro" id="IPR023753">
    <property type="entry name" value="FAD/NAD-binding_dom"/>
</dbReference>
<keyword evidence="6 10" id="KW-0521">NADP</keyword>
<dbReference type="InterPro" id="IPR021163">
    <property type="entry name" value="Ferredox_Rdtase_adrenod"/>
</dbReference>
<evidence type="ECO:0000256" key="9">
    <source>
        <dbReference type="PIRSR" id="PIRSR000362-1"/>
    </source>
</evidence>
<name>A0A7W7RIR2_9ACTN</name>
<dbReference type="InterPro" id="IPR036188">
    <property type="entry name" value="FAD/NAD-bd_sf"/>
</dbReference>
<dbReference type="SUPFAM" id="SSF51971">
    <property type="entry name" value="Nucleotide-binding domain"/>
    <property type="match status" value="1"/>
</dbReference>
<feature type="domain" description="FAD/NAD(P)-binding" evidence="11">
    <location>
        <begin position="8"/>
        <end position="171"/>
    </location>
</feature>
<evidence type="ECO:0000256" key="2">
    <source>
        <dbReference type="ARBA" id="ARBA00008312"/>
    </source>
</evidence>
<comment type="catalytic activity">
    <reaction evidence="8">
        <text>2 reduced [2Fe-2S]-[ferredoxin] + NADP(+) + H(+) = 2 oxidized [2Fe-2S]-[ferredoxin] + NADPH</text>
        <dbReference type="Rhea" id="RHEA:20125"/>
        <dbReference type="Rhea" id="RHEA-COMP:10000"/>
        <dbReference type="Rhea" id="RHEA-COMP:10001"/>
        <dbReference type="ChEBI" id="CHEBI:15378"/>
        <dbReference type="ChEBI" id="CHEBI:33737"/>
        <dbReference type="ChEBI" id="CHEBI:33738"/>
        <dbReference type="ChEBI" id="CHEBI:57783"/>
        <dbReference type="ChEBI" id="CHEBI:58349"/>
        <dbReference type="EC" id="1.18.1.2"/>
    </reaction>
</comment>
<keyword evidence="5 9" id="KW-0274">FAD</keyword>
<comment type="caution">
    <text evidence="12">The sequence shown here is derived from an EMBL/GenBank/DDBJ whole genome shotgun (WGS) entry which is preliminary data.</text>
</comment>
<organism evidence="12 13">
    <name type="scientific">Lipingzhangella halophila</name>
    <dbReference type="NCBI Taxonomy" id="1783352"/>
    <lineage>
        <taxon>Bacteria</taxon>
        <taxon>Bacillati</taxon>
        <taxon>Actinomycetota</taxon>
        <taxon>Actinomycetes</taxon>
        <taxon>Streptosporangiales</taxon>
        <taxon>Nocardiopsidaceae</taxon>
        <taxon>Lipingzhangella</taxon>
    </lineage>
</organism>
<feature type="binding site" evidence="10">
    <location>
        <position position="210"/>
    </location>
    <ligand>
        <name>NADP(+)</name>
        <dbReference type="ChEBI" id="CHEBI:58349"/>
    </ligand>
</feature>
<keyword evidence="13" id="KW-1185">Reference proteome</keyword>
<dbReference type="AlphaFoldDB" id="A0A7W7RIR2"/>
<comment type="similarity">
    <text evidence="2">Belongs to the ferredoxin--NADP reductase type 1 family.</text>
</comment>
<proteinExistence type="inferred from homology"/>
<dbReference type="Gene3D" id="3.50.50.60">
    <property type="entry name" value="FAD/NAD(P)-binding domain"/>
    <property type="match status" value="1"/>
</dbReference>
<evidence type="ECO:0000256" key="6">
    <source>
        <dbReference type="ARBA" id="ARBA00022857"/>
    </source>
</evidence>
<dbReference type="PRINTS" id="PR00419">
    <property type="entry name" value="ADXRDTASE"/>
</dbReference>
<dbReference type="RefSeq" id="WP_184579433.1">
    <property type="nucleotide sequence ID" value="NZ_JACHJT010000001.1"/>
</dbReference>
<dbReference type="PIRSF" id="PIRSF000362">
    <property type="entry name" value="FNR"/>
    <property type="match status" value="1"/>
</dbReference>
<evidence type="ECO:0000256" key="3">
    <source>
        <dbReference type="ARBA" id="ARBA00013223"/>
    </source>
</evidence>
<evidence type="ECO:0000256" key="1">
    <source>
        <dbReference type="ARBA" id="ARBA00001974"/>
    </source>
</evidence>
<accession>A0A7W7RIR2</accession>
<dbReference type="InterPro" id="IPR055275">
    <property type="entry name" value="Ferredox_Rdtase"/>
</dbReference>
<keyword evidence="7 12" id="KW-0560">Oxidoreductase</keyword>
<dbReference type="Pfam" id="PF07992">
    <property type="entry name" value="Pyr_redox_2"/>
    <property type="match status" value="1"/>
</dbReference>
<dbReference type="EC" id="1.18.1.2" evidence="3"/>
<comment type="cofactor">
    <cofactor evidence="1 9">
        <name>FAD</name>
        <dbReference type="ChEBI" id="CHEBI:57692"/>
    </cofactor>
</comment>
<dbReference type="PANTHER" id="PTHR48467:SF1">
    <property type="entry name" value="GLUTAMATE SYNTHASE 1 [NADH], CHLOROPLASTIC-LIKE"/>
    <property type="match status" value="1"/>
</dbReference>
<evidence type="ECO:0000313" key="12">
    <source>
        <dbReference type="EMBL" id="MBB4932171.1"/>
    </source>
</evidence>
<evidence type="ECO:0000256" key="4">
    <source>
        <dbReference type="ARBA" id="ARBA00022630"/>
    </source>
</evidence>
<feature type="binding site" evidence="9">
    <location>
        <position position="360"/>
    </location>
    <ligand>
        <name>FAD</name>
        <dbReference type="ChEBI" id="CHEBI:57692"/>
    </ligand>
</feature>
<dbReference type="EMBL" id="JACHJT010000001">
    <property type="protein sequence ID" value="MBB4932171.1"/>
    <property type="molecule type" value="Genomic_DNA"/>
</dbReference>
<dbReference type="PANTHER" id="PTHR48467">
    <property type="entry name" value="GLUTAMATE SYNTHASE 1 [NADH], CHLOROPLASTIC-LIKE"/>
    <property type="match status" value="1"/>
</dbReference>
<feature type="binding site" evidence="9">
    <location>
        <position position="17"/>
    </location>
    <ligand>
        <name>FAD</name>
        <dbReference type="ChEBI" id="CHEBI:57692"/>
    </ligand>
</feature>
<evidence type="ECO:0000259" key="11">
    <source>
        <dbReference type="Pfam" id="PF07992"/>
    </source>
</evidence>
<sequence length="452" mass="48670">MSSPAPLRVAVIGSGPAGIYAADALTRQERESVAVDVLDRLPTPYGLVRYGVAPDHTKIKGVARTLREVLERPEVRFIGGVEFGRHVTHTELAQCYDAVVYATGASVDRRLDVPGEDLAGSVAATDFVNWYCGHPDTEVERFLLDAEEVAIVGAGNVALDVTRILAKSADELVSTDIPQPVLDILAASKIRRIHLLARRGPIHAKFTAPELRGLGDLRNADIAVRPDQVDVDPNSEEMLGAARAARTNMRILTEWAQRVPEGRPRRIDLKFWTRPAAVLGTDRVTGLRAEATRLGPDGRVEGTGEYETLDVGMVFRSIGYMGIPLPGVPFDESARTVPHTEGRVLDADGAALPGQYVAGWIKRGATGVIGTNKSDAAATVRSLLDDAPALREARRGEPAPVEKILEGSGAVVSDYTDWLAIDAAEADRAAALGRGERVKLLGWDEFYDAIGR</sequence>
<feature type="binding site" evidence="10">
    <location>
        <begin position="198"/>
        <end position="199"/>
    </location>
    <ligand>
        <name>NADP(+)</name>
        <dbReference type="ChEBI" id="CHEBI:58349"/>
    </ligand>
</feature>
<feature type="binding site" evidence="9">
    <location>
        <position position="47"/>
    </location>
    <ligand>
        <name>FAD</name>
        <dbReference type="ChEBI" id="CHEBI:57692"/>
    </ligand>
</feature>
<gene>
    <name evidence="12" type="ORF">F4561_002991</name>
</gene>